<reference evidence="1 2" key="1">
    <citation type="submission" date="2014-07" db="EMBL/GenBank/DDBJ databases">
        <title>Methanogenic archaea and the global carbon cycle.</title>
        <authorList>
            <person name="Henriksen J.R."/>
            <person name="Luke J."/>
            <person name="Reinhart S."/>
            <person name="Benedict M.N."/>
            <person name="Youngblut N.D."/>
            <person name="Metcalf M.E."/>
            <person name="Whitaker R.J."/>
            <person name="Metcalf W.W."/>
        </authorList>
    </citation>
    <scope>NUCLEOTIDE SEQUENCE [LARGE SCALE GENOMIC DNA]</scope>
    <source>
        <strain evidence="1 2">HB-1</strain>
    </source>
</reference>
<sequence length="412" mass="46873">MQQKDVIISQLANSQLTIRQLAQTVTDFLEPVIPYLVIGSKKADEEAIKKAGPEVWVVKKKMWEKLCSRECLELKEAAGDMIIAPSDPEVKLALVQKILKSFEKYPALEKEISSFIENGQIKKIAVEESSNMITAQNSDDKIRVLEEFNELLEKLIATNSDVGFISDIRDFNSVNSDNAVRNSELSECRQGNEKILEKTLDFACQIQYGDLRSQALSLIVPYLKGPKKGEYIKKVLYSTSNIQDESERARILSPLASYLKGMGKEELIEDIFDFSPHIQYDDAKFQIFSLLIEHLEGLRNEILLEKALEMTAGIQSEFLRIQVFSMLIPCLKGQRKEEIIEEALQLAFSLKDKDMRPQALSFIIPYLGEARKKETLKKTREIASAIKSEYRRLQALSSLVSYTEEQENGDIM</sequence>
<name>A0A0E3SFU4_9EURY</name>
<dbReference type="OrthoDB" id="135461at2157"/>
<keyword evidence="2" id="KW-1185">Reference proteome</keyword>
<accession>A0A0E3SFU4</accession>
<evidence type="ECO:0000313" key="2">
    <source>
        <dbReference type="Proteomes" id="UP000033101"/>
    </source>
</evidence>
<dbReference type="PATRIC" id="fig|1434110.4.peg.3438"/>
<dbReference type="EMBL" id="CP009516">
    <property type="protein sequence ID" value="AKB79147.1"/>
    <property type="molecule type" value="Genomic_DNA"/>
</dbReference>
<evidence type="ECO:0000313" key="1">
    <source>
        <dbReference type="EMBL" id="AKB79147.1"/>
    </source>
</evidence>
<dbReference type="Proteomes" id="UP000033101">
    <property type="component" value="Chromosome"/>
</dbReference>
<dbReference type="RefSeq" id="WP_048140597.1">
    <property type="nucleotide sequence ID" value="NZ_CP009516.1"/>
</dbReference>
<dbReference type="GeneID" id="24831970"/>
<gene>
    <name evidence="1" type="ORF">MSHOH_2664</name>
</gene>
<proteinExistence type="predicted"/>
<dbReference type="KEGG" id="mhor:MSHOH_2664"/>
<dbReference type="AlphaFoldDB" id="A0A0E3SFU4"/>
<organism evidence="1 2">
    <name type="scientific">Methanosarcina horonobensis HB-1 = JCM 15518</name>
    <dbReference type="NCBI Taxonomy" id="1434110"/>
    <lineage>
        <taxon>Archaea</taxon>
        <taxon>Methanobacteriati</taxon>
        <taxon>Methanobacteriota</taxon>
        <taxon>Stenosarchaea group</taxon>
        <taxon>Methanomicrobia</taxon>
        <taxon>Methanosarcinales</taxon>
        <taxon>Methanosarcinaceae</taxon>
        <taxon>Methanosarcina</taxon>
    </lineage>
</organism>
<protein>
    <submittedName>
        <fullName evidence="1">Uncharacterized protein</fullName>
    </submittedName>
</protein>
<dbReference type="HOGENOM" id="CLU_716907_0_0_2"/>